<sequence>HPDLTPSGVEDADSSHPSEHNLHRESTAEGVAQLDRIARQMKSKERAANTLEGGGKKSIDEWQQLQAERKQGRTDHPEAFTDDGDGRYHAYWGVSANVPFGDRFWAACKYDNAIGGCSTTSATCADKRKLMGSCAVAGAVFLDFAFSSPVPDREGQVL</sequence>
<feature type="non-terminal residue" evidence="1">
    <location>
        <position position="1"/>
    </location>
</feature>
<accession>A0ACA9P4T3</accession>
<dbReference type="EMBL" id="CAJVPT010029345">
    <property type="protein sequence ID" value="CAG8690416.1"/>
    <property type="molecule type" value="Genomic_DNA"/>
</dbReference>
<proteinExistence type="predicted"/>
<keyword evidence="2" id="KW-1185">Reference proteome</keyword>
<evidence type="ECO:0000313" key="2">
    <source>
        <dbReference type="Proteomes" id="UP000789525"/>
    </source>
</evidence>
<reference evidence="1" key="1">
    <citation type="submission" date="2021-06" db="EMBL/GenBank/DDBJ databases">
        <authorList>
            <person name="Kallberg Y."/>
            <person name="Tangrot J."/>
            <person name="Rosling A."/>
        </authorList>
    </citation>
    <scope>NUCLEOTIDE SEQUENCE</scope>
    <source>
        <strain evidence="1">CL356</strain>
    </source>
</reference>
<organism evidence="1 2">
    <name type="scientific">Acaulospora colombiana</name>
    <dbReference type="NCBI Taxonomy" id="27376"/>
    <lineage>
        <taxon>Eukaryota</taxon>
        <taxon>Fungi</taxon>
        <taxon>Fungi incertae sedis</taxon>
        <taxon>Mucoromycota</taxon>
        <taxon>Glomeromycotina</taxon>
        <taxon>Glomeromycetes</taxon>
        <taxon>Diversisporales</taxon>
        <taxon>Acaulosporaceae</taxon>
        <taxon>Acaulospora</taxon>
    </lineage>
</organism>
<comment type="caution">
    <text evidence="1">The sequence shown here is derived from an EMBL/GenBank/DDBJ whole genome shotgun (WGS) entry which is preliminary data.</text>
</comment>
<protein>
    <submittedName>
        <fullName evidence="1">561_t:CDS:1</fullName>
    </submittedName>
</protein>
<name>A0ACA9P4T3_9GLOM</name>
<gene>
    <name evidence="1" type="ORF">ACOLOM_LOCUS9801</name>
</gene>
<dbReference type="Proteomes" id="UP000789525">
    <property type="component" value="Unassembled WGS sequence"/>
</dbReference>
<evidence type="ECO:0000313" key="1">
    <source>
        <dbReference type="EMBL" id="CAG8690416.1"/>
    </source>
</evidence>